<proteinExistence type="inferred from homology"/>
<dbReference type="Gene3D" id="1.10.1740.10">
    <property type="match status" value="1"/>
</dbReference>
<gene>
    <name evidence="7" type="primary">algU_1</name>
    <name evidence="7" type="ORF">LEM8419_00847</name>
</gene>
<dbReference type="InterPro" id="IPR007627">
    <property type="entry name" value="RNA_pol_sigma70_r2"/>
</dbReference>
<evidence type="ECO:0000256" key="3">
    <source>
        <dbReference type="ARBA" id="ARBA00023082"/>
    </source>
</evidence>
<dbReference type="InterPro" id="IPR013325">
    <property type="entry name" value="RNA_pol_sigma_r2"/>
</dbReference>
<comment type="similarity">
    <text evidence="1">Belongs to the sigma-70 factor family. ECF subfamily.</text>
</comment>
<dbReference type="EMBL" id="CAKLPZ010000001">
    <property type="protein sequence ID" value="CAH0999547.1"/>
    <property type="molecule type" value="Genomic_DNA"/>
</dbReference>
<dbReference type="RefSeq" id="WP_238749727.1">
    <property type="nucleotide sequence ID" value="NZ_CAKLPZ010000001.1"/>
</dbReference>
<dbReference type="InterPro" id="IPR013249">
    <property type="entry name" value="RNA_pol_sigma70_r4_t2"/>
</dbReference>
<dbReference type="Pfam" id="PF04542">
    <property type="entry name" value="Sigma70_r2"/>
    <property type="match status" value="1"/>
</dbReference>
<comment type="caution">
    <text evidence="7">The sequence shown here is derived from an EMBL/GenBank/DDBJ whole genome shotgun (WGS) entry which is preliminary data.</text>
</comment>
<dbReference type="Pfam" id="PF08281">
    <property type="entry name" value="Sigma70_r4_2"/>
    <property type="match status" value="1"/>
</dbReference>
<dbReference type="Proteomes" id="UP000837803">
    <property type="component" value="Unassembled WGS sequence"/>
</dbReference>
<dbReference type="Gene3D" id="1.10.10.10">
    <property type="entry name" value="Winged helix-like DNA-binding domain superfamily/Winged helix DNA-binding domain"/>
    <property type="match status" value="1"/>
</dbReference>
<dbReference type="SUPFAM" id="SSF88659">
    <property type="entry name" value="Sigma3 and sigma4 domains of RNA polymerase sigma factors"/>
    <property type="match status" value="1"/>
</dbReference>
<dbReference type="PANTHER" id="PTHR43133">
    <property type="entry name" value="RNA POLYMERASE ECF-TYPE SIGMA FACTO"/>
    <property type="match status" value="1"/>
</dbReference>
<dbReference type="InterPro" id="IPR036388">
    <property type="entry name" value="WH-like_DNA-bd_sf"/>
</dbReference>
<dbReference type="NCBIfam" id="TIGR02937">
    <property type="entry name" value="sigma70-ECF"/>
    <property type="match status" value="1"/>
</dbReference>
<evidence type="ECO:0000313" key="7">
    <source>
        <dbReference type="EMBL" id="CAH0999547.1"/>
    </source>
</evidence>
<dbReference type="InterPro" id="IPR013324">
    <property type="entry name" value="RNA_pol_sigma_r3/r4-like"/>
</dbReference>
<keyword evidence="3" id="KW-0731">Sigma factor</keyword>
<evidence type="ECO:0000259" key="5">
    <source>
        <dbReference type="Pfam" id="PF04542"/>
    </source>
</evidence>
<evidence type="ECO:0000256" key="1">
    <source>
        <dbReference type="ARBA" id="ARBA00010641"/>
    </source>
</evidence>
<evidence type="ECO:0000256" key="4">
    <source>
        <dbReference type="ARBA" id="ARBA00023163"/>
    </source>
</evidence>
<evidence type="ECO:0000256" key="2">
    <source>
        <dbReference type="ARBA" id="ARBA00023015"/>
    </source>
</evidence>
<name>A0ABN8F5N5_9BACT</name>
<feature type="domain" description="RNA polymerase sigma factor 70 region 4 type 2" evidence="6">
    <location>
        <begin position="135"/>
        <end position="187"/>
    </location>
</feature>
<keyword evidence="8" id="KW-1185">Reference proteome</keyword>
<sequence length="197" mass="22593">MTYSSPTAVPPAAAAGLTDRELVAVILDGKRAYLNELYRRYQDRVYYKCLGMVRDASQAQDLAHDVFIKVFTNLHKYQGNADLSFWIYAITYNHCVSHLKKAKRLRFDTMEESVDAVDGSQDALHEKLLHDLQLDQLDRLLKRLPREDEVLLTLKYQEAMSVKQIAAILQLSESAVKMRLLRCRERLAKLLNGLSHA</sequence>
<evidence type="ECO:0000259" key="6">
    <source>
        <dbReference type="Pfam" id="PF08281"/>
    </source>
</evidence>
<dbReference type="InterPro" id="IPR014284">
    <property type="entry name" value="RNA_pol_sigma-70_dom"/>
</dbReference>
<dbReference type="InterPro" id="IPR039425">
    <property type="entry name" value="RNA_pol_sigma-70-like"/>
</dbReference>
<dbReference type="SUPFAM" id="SSF88946">
    <property type="entry name" value="Sigma2 domain of RNA polymerase sigma factors"/>
    <property type="match status" value="1"/>
</dbReference>
<protein>
    <submittedName>
        <fullName evidence="7">RNA polymerase sigma-H factor</fullName>
    </submittedName>
</protein>
<keyword evidence="2" id="KW-0805">Transcription regulation</keyword>
<accession>A0ABN8F5N5</accession>
<reference evidence="7" key="1">
    <citation type="submission" date="2021-12" db="EMBL/GenBank/DDBJ databases">
        <authorList>
            <person name="Rodrigo-Torres L."/>
            <person name="Arahal R. D."/>
            <person name="Lucena T."/>
        </authorList>
    </citation>
    <scope>NUCLEOTIDE SEQUENCE</scope>
    <source>
        <strain evidence="7">CECT 8419</strain>
    </source>
</reference>
<keyword evidence="4" id="KW-0804">Transcription</keyword>
<dbReference type="PANTHER" id="PTHR43133:SF51">
    <property type="entry name" value="RNA POLYMERASE SIGMA FACTOR"/>
    <property type="match status" value="1"/>
</dbReference>
<feature type="domain" description="RNA polymerase sigma-70 region 2" evidence="5">
    <location>
        <begin position="37"/>
        <end position="104"/>
    </location>
</feature>
<evidence type="ECO:0000313" key="8">
    <source>
        <dbReference type="Proteomes" id="UP000837803"/>
    </source>
</evidence>
<organism evidence="7 8">
    <name type="scientific">Neolewinella maritima</name>
    <dbReference type="NCBI Taxonomy" id="1383882"/>
    <lineage>
        <taxon>Bacteria</taxon>
        <taxon>Pseudomonadati</taxon>
        <taxon>Bacteroidota</taxon>
        <taxon>Saprospiria</taxon>
        <taxon>Saprospirales</taxon>
        <taxon>Lewinellaceae</taxon>
        <taxon>Neolewinella</taxon>
    </lineage>
</organism>